<evidence type="ECO:0000313" key="5">
    <source>
        <dbReference type="EMBL" id="PWN22145.1"/>
    </source>
</evidence>
<evidence type="ECO:0000256" key="1">
    <source>
        <dbReference type="SAM" id="MobiDB-lite"/>
    </source>
</evidence>
<evidence type="ECO:0000259" key="3">
    <source>
        <dbReference type="Pfam" id="PF20446"/>
    </source>
</evidence>
<dbReference type="Pfam" id="PF21117">
    <property type="entry name" value="MRB1590_C"/>
    <property type="match status" value="1"/>
</dbReference>
<feature type="region of interest" description="Disordered" evidence="1">
    <location>
        <begin position="477"/>
        <end position="503"/>
    </location>
</feature>
<dbReference type="Proteomes" id="UP000245942">
    <property type="component" value="Unassembled WGS sequence"/>
</dbReference>
<dbReference type="PANTHER" id="PTHR38149">
    <property type="entry name" value="ATPASE"/>
    <property type="match status" value="1"/>
</dbReference>
<dbReference type="Pfam" id="PF20446">
    <property type="entry name" value="ABC_N"/>
    <property type="match status" value="1"/>
</dbReference>
<dbReference type="RefSeq" id="XP_025349305.1">
    <property type="nucleotide sequence ID" value="XM_025491872.1"/>
</dbReference>
<feature type="region of interest" description="Disordered" evidence="1">
    <location>
        <begin position="1"/>
        <end position="23"/>
    </location>
</feature>
<dbReference type="OrthoDB" id="189459at2759"/>
<organism evidence="5 6">
    <name type="scientific">Pseudomicrostroma glucosiphilum</name>
    <dbReference type="NCBI Taxonomy" id="1684307"/>
    <lineage>
        <taxon>Eukaryota</taxon>
        <taxon>Fungi</taxon>
        <taxon>Dikarya</taxon>
        <taxon>Basidiomycota</taxon>
        <taxon>Ustilaginomycotina</taxon>
        <taxon>Exobasidiomycetes</taxon>
        <taxon>Microstromatales</taxon>
        <taxon>Microstromatales incertae sedis</taxon>
        <taxon>Pseudomicrostroma</taxon>
    </lineage>
</organism>
<feature type="domain" description="ATPase of the ABC class N-terminal" evidence="3">
    <location>
        <begin position="43"/>
        <end position="207"/>
    </location>
</feature>
<evidence type="ECO:0000259" key="2">
    <source>
        <dbReference type="Pfam" id="PF09818"/>
    </source>
</evidence>
<sequence>MSWRGTGRGHGRGSGGGIPARGGYGPAIFSKRPKLDGPRTSANLASLLVALDGGPYPAYKDLRGAWSFPKFALHIDHIQADPYAPPSKFRVELPHASHGFPVELFKSKIRSIALADYLHRRLHEVCSARGLDVKAASSGWSGGKGGDISIDLPASQVLERTAVVVGRESIEARITIGLPAAGRSIQGRRAAEIICEHLPNLVSESLVASAHRPTWTRLVAHVDSIEDQEALRDQLSRHQTPLVAFIRNGAILPRQSGASTTPLSGPSVVPFTSPANLLIEIKLPNSTVSGMGLPAKSLIVCVGAGYHGKSTLLEAISLGCYNYLPGDGREFVSSVSSVTCASSEDGRSVSSVDLSNFILNLPGGKSTDNFSTTDASGSTSCAAGFMEALELGSQLICIDEDTTASNWLSCSPTMRKLIKRETIVPLESRASQAVQASGASLFLVCGSSSDFLRHADLVLRMEDFLIEDVTEKARILVSQQDEERGASKASNTENMRPPFRQPAPRILDTSRLLPDGKVFTRGRSIIRLGGEKTDEGSQLDLRCIPQVVYESQTRSIIAALRHLQGDTSKNSGKSLKAVMEELERNIASEGLDCLQTRDEPDGSLARIRWIDLAGAINRMRGVEVKQQFERK</sequence>
<feature type="domain" description="ATPase of the ABC class C-terminal" evidence="2">
    <location>
        <begin position="217"/>
        <end position="494"/>
    </location>
</feature>
<dbReference type="Pfam" id="PF09818">
    <property type="entry name" value="ABC_ATPase"/>
    <property type="match status" value="1"/>
</dbReference>
<gene>
    <name evidence="5" type="ORF">BCV69DRAFT_281150</name>
</gene>
<reference evidence="5 6" key="1">
    <citation type="journal article" date="2018" name="Mol. Biol. Evol.">
        <title>Broad Genomic Sampling Reveals a Smut Pathogenic Ancestry of the Fungal Clade Ustilaginomycotina.</title>
        <authorList>
            <person name="Kijpornyongpan T."/>
            <person name="Mondo S.J."/>
            <person name="Barry K."/>
            <person name="Sandor L."/>
            <person name="Lee J."/>
            <person name="Lipzen A."/>
            <person name="Pangilinan J."/>
            <person name="LaButti K."/>
            <person name="Hainaut M."/>
            <person name="Henrissat B."/>
            <person name="Grigoriev I.V."/>
            <person name="Spatafora J.W."/>
            <person name="Aime M.C."/>
        </authorList>
    </citation>
    <scope>NUCLEOTIDE SEQUENCE [LARGE SCALE GENOMIC DNA]</scope>
    <source>
        <strain evidence="5 6">MCA 4718</strain>
    </source>
</reference>
<name>A0A316UG69_9BASI</name>
<protein>
    <submittedName>
        <fullName evidence="5">Uncharacterized protein</fullName>
    </submittedName>
</protein>
<evidence type="ECO:0000259" key="4">
    <source>
        <dbReference type="Pfam" id="PF21117"/>
    </source>
</evidence>
<accession>A0A316UG69</accession>
<dbReference type="InterPro" id="IPR046834">
    <property type="entry name" value="ABC_ATPase_C"/>
</dbReference>
<dbReference type="AlphaFoldDB" id="A0A316UG69"/>
<keyword evidence="6" id="KW-1185">Reference proteome</keyword>
<proteinExistence type="predicted"/>
<dbReference type="STRING" id="1684307.A0A316UG69"/>
<dbReference type="GeneID" id="37013606"/>
<evidence type="ECO:0000313" key="6">
    <source>
        <dbReference type="Proteomes" id="UP000245942"/>
    </source>
</evidence>
<dbReference type="InterPro" id="IPR046833">
    <property type="entry name" value="ABC_N"/>
</dbReference>
<dbReference type="InterPro" id="IPR049069">
    <property type="entry name" value="MRB1590-like_C"/>
</dbReference>
<dbReference type="EMBL" id="KZ819323">
    <property type="protein sequence ID" value="PWN22145.1"/>
    <property type="molecule type" value="Genomic_DNA"/>
</dbReference>
<feature type="domain" description="MRB1590-like C-terminal" evidence="4">
    <location>
        <begin position="521"/>
        <end position="625"/>
    </location>
</feature>
<dbReference type="InterPro" id="IPR019195">
    <property type="entry name" value="ABC_ATPase_put"/>
</dbReference>
<dbReference type="PANTHER" id="PTHR38149:SF1">
    <property type="entry name" value="ATPASE"/>
    <property type="match status" value="1"/>
</dbReference>